<comment type="caution">
    <text evidence="1">The sequence shown here is derived from an EMBL/GenBank/DDBJ whole genome shotgun (WGS) entry which is preliminary data.</text>
</comment>
<dbReference type="RefSeq" id="WP_146594047.1">
    <property type="nucleotide sequence ID" value="NZ_SJPT01000002.1"/>
</dbReference>
<dbReference type="EMBL" id="SJPT01000002">
    <property type="protein sequence ID" value="TWU25433.1"/>
    <property type="molecule type" value="Genomic_DNA"/>
</dbReference>
<gene>
    <name evidence="1" type="ORF">Pla52o_17340</name>
</gene>
<proteinExistence type="predicted"/>
<accession>A0A5C6CKN5</accession>
<protein>
    <recommendedName>
        <fullName evidence="3">Carboxypeptidase regulatory-like domain-containing protein</fullName>
    </recommendedName>
</protein>
<evidence type="ECO:0008006" key="3">
    <source>
        <dbReference type="Google" id="ProtNLM"/>
    </source>
</evidence>
<reference evidence="1 2" key="1">
    <citation type="submission" date="2019-02" db="EMBL/GenBank/DDBJ databases">
        <title>Deep-cultivation of Planctomycetes and their phenomic and genomic characterization uncovers novel biology.</title>
        <authorList>
            <person name="Wiegand S."/>
            <person name="Jogler M."/>
            <person name="Boedeker C."/>
            <person name="Pinto D."/>
            <person name="Vollmers J."/>
            <person name="Rivas-Marin E."/>
            <person name="Kohn T."/>
            <person name="Peeters S.H."/>
            <person name="Heuer A."/>
            <person name="Rast P."/>
            <person name="Oberbeckmann S."/>
            <person name="Bunk B."/>
            <person name="Jeske O."/>
            <person name="Meyerdierks A."/>
            <person name="Storesund J.E."/>
            <person name="Kallscheuer N."/>
            <person name="Luecker S."/>
            <person name="Lage O.M."/>
            <person name="Pohl T."/>
            <person name="Merkel B.J."/>
            <person name="Hornburger P."/>
            <person name="Mueller R.-W."/>
            <person name="Bruemmer F."/>
            <person name="Labrenz M."/>
            <person name="Spormann A.M."/>
            <person name="Op Den Camp H."/>
            <person name="Overmann J."/>
            <person name="Amann R."/>
            <person name="Jetten M.S.M."/>
            <person name="Mascher T."/>
            <person name="Medema M.H."/>
            <person name="Devos D.P."/>
            <person name="Kaster A.-K."/>
            <person name="Ovreas L."/>
            <person name="Rohde M."/>
            <person name="Galperin M.Y."/>
            <person name="Jogler C."/>
        </authorList>
    </citation>
    <scope>NUCLEOTIDE SEQUENCE [LARGE SCALE GENOMIC DNA]</scope>
    <source>
        <strain evidence="1 2">Pla52o</strain>
    </source>
</reference>
<organism evidence="1 2">
    <name type="scientific">Novipirellula galeiformis</name>
    <dbReference type="NCBI Taxonomy" id="2528004"/>
    <lineage>
        <taxon>Bacteria</taxon>
        <taxon>Pseudomonadati</taxon>
        <taxon>Planctomycetota</taxon>
        <taxon>Planctomycetia</taxon>
        <taxon>Pirellulales</taxon>
        <taxon>Pirellulaceae</taxon>
        <taxon>Novipirellula</taxon>
    </lineage>
</organism>
<evidence type="ECO:0000313" key="1">
    <source>
        <dbReference type="EMBL" id="TWU25433.1"/>
    </source>
</evidence>
<dbReference type="AlphaFoldDB" id="A0A5C6CKN5"/>
<name>A0A5C6CKN5_9BACT</name>
<dbReference type="OrthoDB" id="287810at2"/>
<sequence>MIKTISRMTPTSRGASAFLPMILGCLMVGCGPSRDPNLPATATVRGQVLYNGQPFTQGTVTFHPSGEGNPGVSRLDTEGRFSLSTYGSDDGAVIGEHVVTIDVPPPLDGEDSSQAATIPAKYANVDTSPLKVTIPEGGDDTLELVIEK</sequence>
<keyword evidence="2" id="KW-1185">Reference proteome</keyword>
<dbReference type="PROSITE" id="PS51257">
    <property type="entry name" value="PROKAR_LIPOPROTEIN"/>
    <property type="match status" value="1"/>
</dbReference>
<evidence type="ECO:0000313" key="2">
    <source>
        <dbReference type="Proteomes" id="UP000316304"/>
    </source>
</evidence>
<dbReference type="Proteomes" id="UP000316304">
    <property type="component" value="Unassembled WGS sequence"/>
</dbReference>